<evidence type="ECO:0008006" key="3">
    <source>
        <dbReference type="Google" id="ProtNLM"/>
    </source>
</evidence>
<reference evidence="1 2" key="1">
    <citation type="submission" date="2023-07" db="EMBL/GenBank/DDBJ databases">
        <title>Sorghum-associated microbial communities from plants grown in Nebraska, USA.</title>
        <authorList>
            <person name="Schachtman D."/>
        </authorList>
    </citation>
    <scope>NUCLEOTIDE SEQUENCE [LARGE SCALE GENOMIC DNA]</scope>
    <source>
        <strain evidence="1 2">4129</strain>
    </source>
</reference>
<protein>
    <recommendedName>
        <fullName evidence="3">SMI1/KNR4 family protein</fullName>
    </recommendedName>
</protein>
<dbReference type="EMBL" id="JAVDWQ010000002">
    <property type="protein sequence ID" value="MDR7209142.1"/>
    <property type="molecule type" value="Genomic_DNA"/>
</dbReference>
<name>A0ABU1Y4I9_9FLAO</name>
<accession>A0ABU1Y4I9</accession>
<gene>
    <name evidence="1" type="ORF">J2W48_001072</name>
</gene>
<dbReference type="Proteomes" id="UP001269081">
    <property type="component" value="Unassembled WGS sequence"/>
</dbReference>
<evidence type="ECO:0000313" key="2">
    <source>
        <dbReference type="Proteomes" id="UP001269081"/>
    </source>
</evidence>
<dbReference type="RefSeq" id="WP_310279087.1">
    <property type="nucleotide sequence ID" value="NZ_JAVDWQ010000002.1"/>
</dbReference>
<proteinExistence type="predicted"/>
<evidence type="ECO:0000313" key="1">
    <source>
        <dbReference type="EMBL" id="MDR7209142.1"/>
    </source>
</evidence>
<comment type="caution">
    <text evidence="1">The sequence shown here is derived from an EMBL/GenBank/DDBJ whole genome shotgun (WGS) entry which is preliminary data.</text>
</comment>
<sequence length="210" mass="24765">MTNFNSIRKLFEITEDNGFSVEEMTTLLQHPNAIPKVLYDYYLQLGKIKSLNQTQDKLLEPNQLKYSKNKKFLIFYAENQWACVWGIHKNDLNKANPLVFMSYDEKEWVVENEKLSDFLNAMSNLQATFALPYTAEEFLMINESEFESIKCSYKKRDFKFTRWIGIEFYGNNDNDVITVMKNENNYDLVYASANEEQFEAMQDILNKLGN</sequence>
<keyword evidence="2" id="KW-1185">Reference proteome</keyword>
<organism evidence="1 2">
    <name type="scientific">Flavobacterium piscis</name>
    <dbReference type="NCBI Taxonomy" id="1114874"/>
    <lineage>
        <taxon>Bacteria</taxon>
        <taxon>Pseudomonadati</taxon>
        <taxon>Bacteroidota</taxon>
        <taxon>Flavobacteriia</taxon>
        <taxon>Flavobacteriales</taxon>
        <taxon>Flavobacteriaceae</taxon>
        <taxon>Flavobacterium</taxon>
    </lineage>
</organism>